<dbReference type="GO" id="GO:0005634">
    <property type="term" value="C:nucleus"/>
    <property type="evidence" value="ECO:0007669"/>
    <property type="project" value="InterPro"/>
</dbReference>
<dbReference type="InterPro" id="IPR006509">
    <property type="entry name" value="RBM39_SF"/>
</dbReference>
<dbReference type="GO" id="GO:0003723">
    <property type="term" value="F:RNA binding"/>
    <property type="evidence" value="ECO:0007669"/>
    <property type="project" value="UniProtKB-UniRule"/>
</dbReference>
<dbReference type="SUPFAM" id="SSF54928">
    <property type="entry name" value="RNA-binding domain, RBD"/>
    <property type="match status" value="2"/>
</dbReference>
<dbReference type="SMART" id="SM00361">
    <property type="entry name" value="RRM_1"/>
    <property type="match status" value="2"/>
</dbReference>
<evidence type="ECO:0000256" key="5">
    <source>
        <dbReference type="SAM" id="MobiDB-lite"/>
    </source>
</evidence>
<evidence type="ECO:0000256" key="2">
    <source>
        <dbReference type="ARBA" id="ARBA00022737"/>
    </source>
</evidence>
<keyword evidence="1" id="KW-0597">Phosphoprotein</keyword>
<comment type="caution">
    <text evidence="7">The sequence shown here is derived from an EMBL/GenBank/DDBJ whole genome shotgun (WGS) entry which is preliminary data.</text>
</comment>
<dbReference type="Pfam" id="PF15519">
    <property type="entry name" value="RBM39linker"/>
    <property type="match status" value="1"/>
</dbReference>
<gene>
    <name evidence="7" type="ORF">INT47_012349</name>
</gene>
<dbReference type="InterPro" id="IPR003954">
    <property type="entry name" value="RRM_euk-type"/>
</dbReference>
<dbReference type="NCBIfam" id="TIGR01622">
    <property type="entry name" value="SF-CC1"/>
    <property type="match status" value="1"/>
</dbReference>
<feature type="region of interest" description="Disordered" evidence="5">
    <location>
        <begin position="1"/>
        <end position="138"/>
    </location>
</feature>
<dbReference type="Pfam" id="PF00076">
    <property type="entry name" value="RRM_1"/>
    <property type="match status" value="3"/>
</dbReference>
<feature type="domain" description="RRM" evidence="6">
    <location>
        <begin position="138"/>
        <end position="215"/>
    </location>
</feature>
<dbReference type="InterPro" id="IPR000504">
    <property type="entry name" value="RRM_dom"/>
</dbReference>
<dbReference type="SMART" id="SM00360">
    <property type="entry name" value="RRM"/>
    <property type="match status" value="3"/>
</dbReference>
<dbReference type="CDD" id="cd12283">
    <property type="entry name" value="RRM1_RBM39_like"/>
    <property type="match status" value="1"/>
</dbReference>
<feature type="compositionally biased region" description="Basic and acidic residues" evidence="5">
    <location>
        <begin position="107"/>
        <end position="116"/>
    </location>
</feature>
<protein>
    <recommendedName>
        <fullName evidence="6">RRM domain-containing protein</fullName>
    </recommendedName>
</protein>
<accession>A0A8H7QZH8</accession>
<feature type="compositionally biased region" description="Basic and acidic residues" evidence="5">
    <location>
        <begin position="13"/>
        <end position="28"/>
    </location>
</feature>
<evidence type="ECO:0000313" key="7">
    <source>
        <dbReference type="EMBL" id="KAG2200563.1"/>
    </source>
</evidence>
<sequence length="474" mass="54187">MDIDVEAMLDAPYQEKREEQPREDDQRSPRHHSSHSQHRSDSRHHSSHPRSHSRHSSRRYRRSSRSVSRERRHRRSPSREYKRRSRSRRRGSRSPPSRRRSRSPPPLHDRYNDRRRTNNRRGGRSPSPPVPEEDRDRRTVFVTQLAARLTTRELEDFFSQAGRLREAKIITDRNSRKSKGVGYVEFYEESSVQNALALSGQKLLGIPVIVQLSEAEKNRLAMQAQRNALGVTTEPLYQRLYVGSLHFSLTDDDVRQIFEPFGALDFVNLHKDPETGRSKGFGFIQYKNGEDAKQALEKMNGFELAGRNLKVGLVTEKNTLASGGSYNLDDEETEGVALNSLSRAELMAKLAARDPSDEHEAPRRMAPAPIAPRKPFIPTSSSRYVMLNNMFNPAEETEPDWVSDLESDIKIECERYGPVEHIKVNADSMGEVFLKFDTVESAEKAINALNGRWFGGKQITASYVSEAIFNANSM</sequence>
<evidence type="ECO:0000313" key="8">
    <source>
        <dbReference type="Proteomes" id="UP000603453"/>
    </source>
</evidence>
<feature type="domain" description="RRM" evidence="6">
    <location>
        <begin position="238"/>
        <end position="316"/>
    </location>
</feature>
<dbReference type="InterPro" id="IPR035979">
    <property type="entry name" value="RBD_domain_sf"/>
</dbReference>
<keyword evidence="8" id="KW-1185">Reference proteome</keyword>
<dbReference type="AlphaFoldDB" id="A0A8H7QZH8"/>
<reference evidence="7" key="1">
    <citation type="submission" date="2020-12" db="EMBL/GenBank/DDBJ databases">
        <title>Metabolic potential, ecology and presence of endohyphal bacteria is reflected in genomic diversity of Mucoromycotina.</title>
        <authorList>
            <person name="Muszewska A."/>
            <person name="Okrasinska A."/>
            <person name="Steczkiewicz K."/>
            <person name="Drgas O."/>
            <person name="Orlowska M."/>
            <person name="Perlinska-Lenart U."/>
            <person name="Aleksandrzak-Piekarczyk T."/>
            <person name="Szatraj K."/>
            <person name="Zielenkiewicz U."/>
            <person name="Pilsyk S."/>
            <person name="Malc E."/>
            <person name="Mieczkowski P."/>
            <person name="Kruszewska J.S."/>
            <person name="Biernat P."/>
            <person name="Pawlowska J."/>
        </authorList>
    </citation>
    <scope>NUCLEOTIDE SEQUENCE</scope>
    <source>
        <strain evidence="7">WA0000017839</strain>
    </source>
</reference>
<dbReference type="EMBL" id="JAEPRD010000082">
    <property type="protein sequence ID" value="KAG2200563.1"/>
    <property type="molecule type" value="Genomic_DNA"/>
</dbReference>
<dbReference type="InterPro" id="IPR029123">
    <property type="entry name" value="RBM39_linker"/>
</dbReference>
<evidence type="ECO:0000256" key="3">
    <source>
        <dbReference type="ARBA" id="ARBA00022884"/>
    </source>
</evidence>
<dbReference type="PROSITE" id="PS50102">
    <property type="entry name" value="RRM"/>
    <property type="match status" value="3"/>
</dbReference>
<evidence type="ECO:0000259" key="6">
    <source>
        <dbReference type="PROSITE" id="PS50102"/>
    </source>
</evidence>
<dbReference type="CDD" id="cd12284">
    <property type="entry name" value="RRM2_RBM23_RBM39"/>
    <property type="match status" value="1"/>
</dbReference>
<evidence type="ECO:0000256" key="4">
    <source>
        <dbReference type="PROSITE-ProRule" id="PRU00176"/>
    </source>
</evidence>
<dbReference type="CDD" id="cd12285">
    <property type="entry name" value="RRM3_RBM39_like"/>
    <property type="match status" value="1"/>
</dbReference>
<proteinExistence type="predicted"/>
<keyword evidence="2" id="KW-0677">Repeat</keyword>
<dbReference type="Gene3D" id="3.30.70.330">
    <property type="match status" value="3"/>
</dbReference>
<evidence type="ECO:0000256" key="1">
    <source>
        <dbReference type="ARBA" id="ARBA00022553"/>
    </source>
</evidence>
<feature type="domain" description="RRM" evidence="6">
    <location>
        <begin position="383"/>
        <end position="466"/>
    </location>
</feature>
<dbReference type="OrthoDB" id="5411533at2759"/>
<dbReference type="Proteomes" id="UP000603453">
    <property type="component" value="Unassembled WGS sequence"/>
</dbReference>
<feature type="compositionally biased region" description="Basic residues" evidence="5">
    <location>
        <begin position="45"/>
        <end position="102"/>
    </location>
</feature>
<organism evidence="7 8">
    <name type="scientific">Mucor saturninus</name>
    <dbReference type="NCBI Taxonomy" id="64648"/>
    <lineage>
        <taxon>Eukaryota</taxon>
        <taxon>Fungi</taxon>
        <taxon>Fungi incertae sedis</taxon>
        <taxon>Mucoromycota</taxon>
        <taxon>Mucoromycotina</taxon>
        <taxon>Mucoromycetes</taxon>
        <taxon>Mucorales</taxon>
        <taxon>Mucorineae</taxon>
        <taxon>Mucoraceae</taxon>
        <taxon>Mucor</taxon>
    </lineage>
</organism>
<name>A0A8H7QZH8_9FUNG</name>
<dbReference type="GO" id="GO:0006397">
    <property type="term" value="P:mRNA processing"/>
    <property type="evidence" value="ECO:0007669"/>
    <property type="project" value="InterPro"/>
</dbReference>
<keyword evidence="3 4" id="KW-0694">RNA-binding</keyword>
<dbReference type="InterPro" id="IPR012677">
    <property type="entry name" value="Nucleotide-bd_a/b_plait_sf"/>
</dbReference>
<dbReference type="PANTHER" id="PTHR48036">
    <property type="entry name" value="SPLICING FACTOR (PAD-1), PUTATIVE (AFU_ORTHOLOGUE AFUA_1G15810)-RELATED"/>
    <property type="match status" value="1"/>
</dbReference>